<dbReference type="AlphaFoldDB" id="A0A9D4IVR6"/>
<reference evidence="1" key="1">
    <citation type="journal article" date="2019" name="bioRxiv">
        <title>The Genome of the Zebra Mussel, Dreissena polymorpha: A Resource for Invasive Species Research.</title>
        <authorList>
            <person name="McCartney M.A."/>
            <person name="Auch B."/>
            <person name="Kono T."/>
            <person name="Mallez S."/>
            <person name="Zhang Y."/>
            <person name="Obille A."/>
            <person name="Becker A."/>
            <person name="Abrahante J.E."/>
            <person name="Garbe J."/>
            <person name="Badalamenti J.P."/>
            <person name="Herman A."/>
            <person name="Mangelson H."/>
            <person name="Liachko I."/>
            <person name="Sullivan S."/>
            <person name="Sone E.D."/>
            <person name="Koren S."/>
            <person name="Silverstein K.A.T."/>
            <person name="Beckman K.B."/>
            <person name="Gohl D.M."/>
        </authorList>
    </citation>
    <scope>NUCLEOTIDE SEQUENCE</scope>
    <source>
        <strain evidence="1">Duluth1</strain>
        <tissue evidence="1">Whole animal</tissue>
    </source>
</reference>
<proteinExistence type="predicted"/>
<comment type="caution">
    <text evidence="1">The sequence shown here is derived from an EMBL/GenBank/DDBJ whole genome shotgun (WGS) entry which is preliminary data.</text>
</comment>
<gene>
    <name evidence="1" type="ORF">DPMN_164054</name>
</gene>
<dbReference type="EMBL" id="JAIWYP010000008">
    <property type="protein sequence ID" value="KAH3785958.1"/>
    <property type="molecule type" value="Genomic_DNA"/>
</dbReference>
<sequence length="78" mass="8826">MWCPPNDLEVTGLIPSVGAFLRNLQETPKFNGTTEDGSFGRLVNDSTYPKVQCFEEEGLPSLYFVALCDILPLVRRYR</sequence>
<accession>A0A9D4IVR6</accession>
<evidence type="ECO:0000313" key="1">
    <source>
        <dbReference type="EMBL" id="KAH3785958.1"/>
    </source>
</evidence>
<reference evidence="1" key="2">
    <citation type="submission" date="2020-11" db="EMBL/GenBank/DDBJ databases">
        <authorList>
            <person name="McCartney M.A."/>
            <person name="Auch B."/>
            <person name="Kono T."/>
            <person name="Mallez S."/>
            <person name="Becker A."/>
            <person name="Gohl D.M."/>
            <person name="Silverstein K.A.T."/>
            <person name="Koren S."/>
            <person name="Bechman K.B."/>
            <person name="Herman A."/>
            <person name="Abrahante J.E."/>
            <person name="Garbe J."/>
        </authorList>
    </citation>
    <scope>NUCLEOTIDE SEQUENCE</scope>
    <source>
        <strain evidence="1">Duluth1</strain>
        <tissue evidence="1">Whole animal</tissue>
    </source>
</reference>
<dbReference type="Proteomes" id="UP000828390">
    <property type="component" value="Unassembled WGS sequence"/>
</dbReference>
<evidence type="ECO:0000313" key="2">
    <source>
        <dbReference type="Proteomes" id="UP000828390"/>
    </source>
</evidence>
<organism evidence="1 2">
    <name type="scientific">Dreissena polymorpha</name>
    <name type="common">Zebra mussel</name>
    <name type="synonym">Mytilus polymorpha</name>
    <dbReference type="NCBI Taxonomy" id="45954"/>
    <lineage>
        <taxon>Eukaryota</taxon>
        <taxon>Metazoa</taxon>
        <taxon>Spiralia</taxon>
        <taxon>Lophotrochozoa</taxon>
        <taxon>Mollusca</taxon>
        <taxon>Bivalvia</taxon>
        <taxon>Autobranchia</taxon>
        <taxon>Heteroconchia</taxon>
        <taxon>Euheterodonta</taxon>
        <taxon>Imparidentia</taxon>
        <taxon>Neoheterodontei</taxon>
        <taxon>Myida</taxon>
        <taxon>Dreissenoidea</taxon>
        <taxon>Dreissenidae</taxon>
        <taxon>Dreissena</taxon>
    </lineage>
</organism>
<name>A0A9D4IVR6_DREPO</name>
<keyword evidence="2" id="KW-1185">Reference proteome</keyword>
<protein>
    <submittedName>
        <fullName evidence="1">Uncharacterized protein</fullName>
    </submittedName>
</protein>